<dbReference type="AlphaFoldDB" id="A0A5N5XA00"/>
<dbReference type="Pfam" id="PF22041">
    <property type="entry name" value="GST_C_7"/>
    <property type="match status" value="1"/>
</dbReference>
<gene>
    <name evidence="3" type="ORF">BDV29DRAFT_49700</name>
</gene>
<evidence type="ECO:0000259" key="1">
    <source>
        <dbReference type="Pfam" id="PF13417"/>
    </source>
</evidence>
<dbReference type="InterPro" id="IPR054416">
    <property type="entry name" value="GST_UstS-like_C"/>
</dbReference>
<dbReference type="Pfam" id="PF13417">
    <property type="entry name" value="GST_N_3"/>
    <property type="match status" value="1"/>
</dbReference>
<evidence type="ECO:0000313" key="4">
    <source>
        <dbReference type="Proteomes" id="UP000326565"/>
    </source>
</evidence>
<dbReference type="InterPro" id="IPR036282">
    <property type="entry name" value="Glutathione-S-Trfase_C_sf"/>
</dbReference>
<accession>A0A5N5XA00</accession>
<evidence type="ECO:0000313" key="3">
    <source>
        <dbReference type="EMBL" id="KAB8077571.1"/>
    </source>
</evidence>
<dbReference type="Gene3D" id="1.20.1050.10">
    <property type="match status" value="1"/>
</dbReference>
<proteinExistence type="predicted"/>
<dbReference type="OrthoDB" id="4951845at2759"/>
<dbReference type="InterPro" id="IPR004045">
    <property type="entry name" value="Glutathione_S-Trfase_N"/>
</dbReference>
<dbReference type="InterPro" id="IPR036249">
    <property type="entry name" value="Thioredoxin-like_sf"/>
</dbReference>
<dbReference type="SUPFAM" id="SSF52833">
    <property type="entry name" value="Thioredoxin-like"/>
    <property type="match status" value="1"/>
</dbReference>
<reference evidence="3 4" key="1">
    <citation type="submission" date="2019-04" db="EMBL/GenBank/DDBJ databases">
        <title>Friends and foes A comparative genomics study of 23 Aspergillus species from section Flavi.</title>
        <authorList>
            <consortium name="DOE Joint Genome Institute"/>
            <person name="Kjaerbolling I."/>
            <person name="Vesth T."/>
            <person name="Frisvad J.C."/>
            <person name="Nybo J.L."/>
            <person name="Theobald S."/>
            <person name="Kildgaard S."/>
            <person name="Isbrandt T."/>
            <person name="Kuo A."/>
            <person name="Sato A."/>
            <person name="Lyhne E.K."/>
            <person name="Kogle M.E."/>
            <person name="Wiebenga A."/>
            <person name="Kun R.S."/>
            <person name="Lubbers R.J."/>
            <person name="Makela M.R."/>
            <person name="Barry K."/>
            <person name="Chovatia M."/>
            <person name="Clum A."/>
            <person name="Daum C."/>
            <person name="Haridas S."/>
            <person name="He G."/>
            <person name="LaButti K."/>
            <person name="Lipzen A."/>
            <person name="Mondo S."/>
            <person name="Riley R."/>
            <person name="Salamov A."/>
            <person name="Simmons B.A."/>
            <person name="Magnuson J.K."/>
            <person name="Henrissat B."/>
            <person name="Mortensen U.H."/>
            <person name="Larsen T.O."/>
            <person name="Devries R.P."/>
            <person name="Grigoriev I.V."/>
            <person name="Machida M."/>
            <person name="Baker S.E."/>
            <person name="Andersen M.R."/>
        </authorList>
    </citation>
    <scope>NUCLEOTIDE SEQUENCE [LARGE SCALE GENOMIC DNA]</scope>
    <source>
        <strain evidence="3 4">CBS 151.66</strain>
    </source>
</reference>
<feature type="domain" description="GST N-terminal" evidence="1">
    <location>
        <begin position="24"/>
        <end position="106"/>
    </location>
</feature>
<dbReference type="Gene3D" id="3.40.30.10">
    <property type="entry name" value="Glutaredoxin"/>
    <property type="match status" value="1"/>
</dbReference>
<name>A0A5N5XA00_9EURO</name>
<organism evidence="3 4">
    <name type="scientific">Aspergillus leporis</name>
    <dbReference type="NCBI Taxonomy" id="41062"/>
    <lineage>
        <taxon>Eukaryota</taxon>
        <taxon>Fungi</taxon>
        <taxon>Dikarya</taxon>
        <taxon>Ascomycota</taxon>
        <taxon>Pezizomycotina</taxon>
        <taxon>Eurotiomycetes</taxon>
        <taxon>Eurotiomycetidae</taxon>
        <taxon>Eurotiales</taxon>
        <taxon>Aspergillaceae</taxon>
        <taxon>Aspergillus</taxon>
        <taxon>Aspergillus subgen. Circumdati</taxon>
    </lineage>
</organism>
<dbReference type="Proteomes" id="UP000326565">
    <property type="component" value="Unassembled WGS sequence"/>
</dbReference>
<dbReference type="SUPFAM" id="SSF47616">
    <property type="entry name" value="GST C-terminal domain-like"/>
    <property type="match status" value="1"/>
</dbReference>
<dbReference type="EMBL" id="ML732167">
    <property type="protein sequence ID" value="KAB8077571.1"/>
    <property type="molecule type" value="Genomic_DNA"/>
</dbReference>
<keyword evidence="4" id="KW-1185">Reference proteome</keyword>
<protein>
    <submittedName>
        <fullName evidence="3">Uncharacterized protein</fullName>
    </submittedName>
</protein>
<evidence type="ECO:0000259" key="2">
    <source>
        <dbReference type="Pfam" id="PF22041"/>
    </source>
</evidence>
<sequence length="266" mass="29429">MTTETPVHFFDITSTLPGPAKAWSVNTFKTRMVLNFKGIPYTQSYISYPDIAPLLSHYGVTPHPTGAQYTLPAILHKPSVQSNPNGALMDSLAIATHLDQTYPSPPLFPSGDASYALTLAVIKLLSSVTQKGYALLIPKVADLLDHRGQQYFIETRSARFGKPLSEVYPKEKSEVQTIIDATKEELQPVAQMLRGRPGKQGPFFEGKEPGYADILVVSFLAWVEKSHSVLFQELVSIGEGEIKELWVACLPWVEGQGETKEWDIPN</sequence>
<feature type="domain" description="Glutathione S-transferase UstS-like C-terminal" evidence="2">
    <location>
        <begin position="116"/>
        <end position="252"/>
    </location>
</feature>